<sequence length="93" mass="10422">MYDTICEQVKTLIAENLGMPLDVETMNQDTPLDVEGLELDSLGFVELIMIVEQHFDFQFSEVEINLENFKTIGTLSTLIASKLTASATQLNHD</sequence>
<protein>
    <submittedName>
        <fullName evidence="2">Acyl carrier protein</fullName>
    </submittedName>
</protein>
<dbReference type="EMBL" id="CP130144">
    <property type="protein sequence ID" value="WNZ46992.1"/>
    <property type="molecule type" value="Genomic_DNA"/>
</dbReference>
<gene>
    <name evidence="2" type="ORF">Q2T42_03955</name>
</gene>
<dbReference type="Gene3D" id="1.10.1200.10">
    <property type="entry name" value="ACP-like"/>
    <property type="match status" value="1"/>
</dbReference>
<evidence type="ECO:0000313" key="2">
    <source>
        <dbReference type="EMBL" id="WNZ46992.1"/>
    </source>
</evidence>
<reference evidence="2" key="1">
    <citation type="journal article" date="2023" name="Plants (Basel)">
        <title>Genomic Analysis of Leptolyngbya boryana CZ1 Reveals Efficient Carbon Fixation Modules.</title>
        <authorList>
            <person name="Bai X."/>
            <person name="Wang H."/>
            <person name="Cheng W."/>
            <person name="Wang J."/>
            <person name="Ma M."/>
            <person name="Hu H."/>
            <person name="Song Z."/>
            <person name="Ma H."/>
            <person name="Fan Y."/>
            <person name="Du C."/>
            <person name="Xu J."/>
        </authorList>
    </citation>
    <scope>NUCLEOTIDE SEQUENCE</scope>
    <source>
        <strain evidence="2">CZ1</strain>
    </source>
</reference>
<dbReference type="RefSeq" id="WP_316427872.1">
    <property type="nucleotide sequence ID" value="NZ_CP130144.1"/>
</dbReference>
<feature type="domain" description="Carrier" evidence="1">
    <location>
        <begin position="3"/>
        <end position="83"/>
    </location>
</feature>
<dbReference type="AlphaFoldDB" id="A0AA96WWR7"/>
<dbReference type="PROSITE" id="PS50075">
    <property type="entry name" value="CARRIER"/>
    <property type="match status" value="1"/>
</dbReference>
<name>A0AA96WWR7_LEPBY</name>
<dbReference type="InterPro" id="IPR009081">
    <property type="entry name" value="PP-bd_ACP"/>
</dbReference>
<evidence type="ECO:0000259" key="1">
    <source>
        <dbReference type="PROSITE" id="PS50075"/>
    </source>
</evidence>
<reference evidence="2" key="2">
    <citation type="submission" date="2023-07" db="EMBL/GenBank/DDBJ databases">
        <authorList>
            <person name="Bai X.-H."/>
            <person name="Wang H.-H."/>
            <person name="Wang J."/>
            <person name="Ma M.-Y."/>
            <person name="Hu H.-H."/>
            <person name="Song Z.-L."/>
            <person name="Ma H.-G."/>
            <person name="Fan Y."/>
            <person name="Du C.-Y."/>
            <person name="Xu J.-C."/>
        </authorList>
    </citation>
    <scope>NUCLEOTIDE SEQUENCE</scope>
    <source>
        <strain evidence="2">CZ1</strain>
    </source>
</reference>
<accession>A0AA96WWR7</accession>
<proteinExistence type="predicted"/>
<dbReference type="SUPFAM" id="SSF47336">
    <property type="entry name" value="ACP-like"/>
    <property type="match status" value="1"/>
</dbReference>
<dbReference type="Pfam" id="PF00550">
    <property type="entry name" value="PP-binding"/>
    <property type="match status" value="1"/>
</dbReference>
<dbReference type="InterPro" id="IPR036736">
    <property type="entry name" value="ACP-like_sf"/>
</dbReference>
<organism evidence="2">
    <name type="scientific">Leptolyngbya boryana CZ1</name>
    <dbReference type="NCBI Taxonomy" id="3060204"/>
    <lineage>
        <taxon>Bacteria</taxon>
        <taxon>Bacillati</taxon>
        <taxon>Cyanobacteriota</taxon>
        <taxon>Cyanophyceae</taxon>
        <taxon>Leptolyngbyales</taxon>
        <taxon>Leptolyngbyaceae</taxon>
        <taxon>Leptolyngbya group</taxon>
        <taxon>Leptolyngbya</taxon>
    </lineage>
</organism>